<evidence type="ECO:0000313" key="1">
    <source>
        <dbReference type="EMBL" id="RDY28214.1"/>
    </source>
</evidence>
<accession>A0A371J654</accession>
<comment type="caution">
    <text evidence="1">The sequence shown here is derived from an EMBL/GenBank/DDBJ whole genome shotgun (WGS) entry which is preliminary data.</text>
</comment>
<sequence>MNNIETVELMSLLNNIDDEANLNNFLSDKLSNIKNLNFPNYFEQLLKQKGISKSTAIKNADIDRTYGYEILRGDKKPSRDKILQLCIGAGFTLEECNKALKLGNVSELYPKIPRDSIIIFGINRGIKILEINTMLYNRKLNTLGEE</sequence>
<organism evidence="1 2">
    <name type="scientific">Romboutsia weinsteinii</name>
    <dbReference type="NCBI Taxonomy" id="2020949"/>
    <lineage>
        <taxon>Bacteria</taxon>
        <taxon>Bacillati</taxon>
        <taxon>Bacillota</taxon>
        <taxon>Clostridia</taxon>
        <taxon>Peptostreptococcales</taxon>
        <taxon>Peptostreptococcaceae</taxon>
        <taxon>Romboutsia</taxon>
    </lineage>
</organism>
<protein>
    <recommendedName>
        <fullName evidence="3">XRE family transcriptional regulator</fullName>
    </recommendedName>
</protein>
<gene>
    <name evidence="1" type="ORF">CHL78_006400</name>
</gene>
<dbReference type="EMBL" id="NOJY02000008">
    <property type="protein sequence ID" value="RDY28214.1"/>
    <property type="molecule type" value="Genomic_DNA"/>
</dbReference>
<evidence type="ECO:0008006" key="3">
    <source>
        <dbReference type="Google" id="ProtNLM"/>
    </source>
</evidence>
<keyword evidence="2" id="KW-1185">Reference proteome</keyword>
<name>A0A371J654_9FIRM</name>
<dbReference type="Proteomes" id="UP000215694">
    <property type="component" value="Unassembled WGS sequence"/>
</dbReference>
<dbReference type="AlphaFoldDB" id="A0A371J654"/>
<proteinExistence type="predicted"/>
<evidence type="ECO:0000313" key="2">
    <source>
        <dbReference type="Proteomes" id="UP000215694"/>
    </source>
</evidence>
<dbReference type="RefSeq" id="WP_094368606.1">
    <property type="nucleotide sequence ID" value="NZ_NOJY02000008.1"/>
</dbReference>
<dbReference type="OrthoDB" id="3233490at2"/>
<reference evidence="1 2" key="1">
    <citation type="journal article" date="2017" name="Genome Announc.">
        <title>Draft Genome Sequence of Romboutsia weinsteinii sp. nov. Strain CCRI-19649(T) Isolated from Surface Water.</title>
        <authorList>
            <person name="Maheux A.F."/>
            <person name="Boudreau D.K."/>
            <person name="Berube E."/>
            <person name="Boissinot M."/>
            <person name="Cantin P."/>
            <person name="Raymond F."/>
            <person name="Corbeil J."/>
            <person name="Omar R.F."/>
            <person name="Bergeron M.G."/>
        </authorList>
    </citation>
    <scope>NUCLEOTIDE SEQUENCE [LARGE SCALE GENOMIC DNA]</scope>
    <source>
        <strain evidence="1 2">CCRI-19649</strain>
    </source>
</reference>